<dbReference type="EMBL" id="BARU01008737">
    <property type="protein sequence ID" value="GAH44628.1"/>
    <property type="molecule type" value="Genomic_DNA"/>
</dbReference>
<protein>
    <recommendedName>
        <fullName evidence="2">TonB C-terminal domain-containing protein</fullName>
    </recommendedName>
</protein>
<gene>
    <name evidence="1" type="ORF">S03H2_16998</name>
</gene>
<proteinExistence type="predicted"/>
<comment type="caution">
    <text evidence="1">The sequence shown here is derived from an EMBL/GenBank/DDBJ whole genome shotgun (WGS) entry which is preliminary data.</text>
</comment>
<organism evidence="1">
    <name type="scientific">marine sediment metagenome</name>
    <dbReference type="NCBI Taxonomy" id="412755"/>
    <lineage>
        <taxon>unclassified sequences</taxon>
        <taxon>metagenomes</taxon>
        <taxon>ecological metagenomes</taxon>
    </lineage>
</organism>
<sequence>MRIPAKSLFRGWCRLALAVALTGAAGTAFALERAHLVQPADLSKWWLVSSTGDPKMPSYGKGLTTPTCVAVSYRIERGGATSQIKLEKVVPDGDLGAVAIEIVKGLRYTAAQQNIGKDPVYTYVVLPFNAPDVNKGPGAAAEKQRLLDPCKIDDFKLPPA</sequence>
<evidence type="ECO:0000313" key="1">
    <source>
        <dbReference type="EMBL" id="GAH44628.1"/>
    </source>
</evidence>
<name>X1HH52_9ZZZZ</name>
<accession>X1HH52</accession>
<evidence type="ECO:0008006" key="2">
    <source>
        <dbReference type="Google" id="ProtNLM"/>
    </source>
</evidence>
<reference evidence="1" key="1">
    <citation type="journal article" date="2014" name="Front. Microbiol.">
        <title>High frequency of phylogenetically diverse reductive dehalogenase-homologous genes in deep subseafloor sedimentary metagenomes.</title>
        <authorList>
            <person name="Kawai M."/>
            <person name="Futagami T."/>
            <person name="Toyoda A."/>
            <person name="Takaki Y."/>
            <person name="Nishi S."/>
            <person name="Hori S."/>
            <person name="Arai W."/>
            <person name="Tsubouchi T."/>
            <person name="Morono Y."/>
            <person name="Uchiyama I."/>
            <person name="Ito T."/>
            <person name="Fujiyama A."/>
            <person name="Inagaki F."/>
            <person name="Takami H."/>
        </authorList>
    </citation>
    <scope>NUCLEOTIDE SEQUENCE</scope>
    <source>
        <strain evidence="1">Expedition CK06-06</strain>
    </source>
</reference>
<dbReference type="AlphaFoldDB" id="X1HH52"/>